<evidence type="ECO:0000313" key="1">
    <source>
        <dbReference type="EMBL" id="CAD6267860.1"/>
    </source>
</evidence>
<dbReference type="EMBL" id="CAJGYO010000014">
    <property type="protein sequence ID" value="CAD6267860.1"/>
    <property type="molecule type" value="Genomic_DNA"/>
</dbReference>
<keyword evidence="2" id="KW-1185">Reference proteome</keyword>
<protein>
    <submittedName>
        <fullName evidence="1">Uncharacterized protein</fullName>
    </submittedName>
</protein>
<organism evidence="1 2">
    <name type="scientific">Miscanthus lutarioriparius</name>
    <dbReference type="NCBI Taxonomy" id="422564"/>
    <lineage>
        <taxon>Eukaryota</taxon>
        <taxon>Viridiplantae</taxon>
        <taxon>Streptophyta</taxon>
        <taxon>Embryophyta</taxon>
        <taxon>Tracheophyta</taxon>
        <taxon>Spermatophyta</taxon>
        <taxon>Magnoliopsida</taxon>
        <taxon>Liliopsida</taxon>
        <taxon>Poales</taxon>
        <taxon>Poaceae</taxon>
        <taxon>PACMAD clade</taxon>
        <taxon>Panicoideae</taxon>
        <taxon>Andropogonodae</taxon>
        <taxon>Andropogoneae</taxon>
        <taxon>Saccharinae</taxon>
        <taxon>Miscanthus</taxon>
    </lineage>
</organism>
<gene>
    <name evidence="1" type="ORF">NCGR_LOCUS51165</name>
</gene>
<dbReference type="AlphaFoldDB" id="A0A811RD16"/>
<evidence type="ECO:0000313" key="2">
    <source>
        <dbReference type="Proteomes" id="UP000604825"/>
    </source>
</evidence>
<name>A0A811RD16_9POAL</name>
<reference evidence="1" key="1">
    <citation type="submission" date="2020-10" db="EMBL/GenBank/DDBJ databases">
        <authorList>
            <person name="Han B."/>
            <person name="Lu T."/>
            <person name="Zhao Q."/>
            <person name="Huang X."/>
            <person name="Zhao Y."/>
        </authorList>
    </citation>
    <scope>NUCLEOTIDE SEQUENCE</scope>
</reference>
<comment type="caution">
    <text evidence="1">The sequence shown here is derived from an EMBL/GenBank/DDBJ whole genome shotgun (WGS) entry which is preliminary data.</text>
</comment>
<proteinExistence type="predicted"/>
<sequence>MDPKTDKVAGLLEKMKLTDSEKRSIKIGGTSGGSISRKDPQVVRKVLVDKPVRAEALVAALGKIWCPLKGI</sequence>
<accession>A0A811RD16</accession>
<dbReference type="Proteomes" id="UP000604825">
    <property type="component" value="Unassembled WGS sequence"/>
</dbReference>